<evidence type="ECO:0000256" key="8">
    <source>
        <dbReference type="ARBA" id="ARBA00023180"/>
    </source>
</evidence>
<evidence type="ECO:0000256" key="9">
    <source>
        <dbReference type="ARBA" id="ARBA00023303"/>
    </source>
</evidence>
<evidence type="ECO:0000256" key="2">
    <source>
        <dbReference type="ARBA" id="ARBA00022448"/>
    </source>
</evidence>
<feature type="transmembrane region" description="Helical" evidence="10">
    <location>
        <begin position="146"/>
        <end position="167"/>
    </location>
</feature>
<reference evidence="13" key="1">
    <citation type="submission" date="2020-01" db="EMBL/GenBank/DDBJ databases">
        <authorList>
            <person name="Meier V. D."/>
            <person name="Meier V D."/>
        </authorList>
    </citation>
    <scope>NUCLEOTIDE SEQUENCE</scope>
    <source>
        <strain evidence="13">HLG_WM_MAG_07</strain>
    </source>
</reference>
<dbReference type="InterPro" id="IPR001638">
    <property type="entry name" value="Solute-binding_3/MltF_N"/>
</dbReference>
<dbReference type="GO" id="GO:0015276">
    <property type="term" value="F:ligand-gated monoatomic ion channel activity"/>
    <property type="evidence" value="ECO:0007669"/>
    <property type="project" value="InterPro"/>
</dbReference>
<feature type="transmembrane region" description="Helical" evidence="10">
    <location>
        <begin position="187"/>
        <end position="203"/>
    </location>
</feature>
<keyword evidence="5" id="KW-0406">Ion transport</keyword>
<dbReference type="EMBL" id="CACVAY010000151">
    <property type="protein sequence ID" value="CAA6828732.1"/>
    <property type="molecule type" value="Genomic_DNA"/>
</dbReference>
<feature type="transmembrane region" description="Helical" evidence="10">
    <location>
        <begin position="215"/>
        <end position="233"/>
    </location>
</feature>
<evidence type="ECO:0000256" key="4">
    <source>
        <dbReference type="ARBA" id="ARBA00022989"/>
    </source>
</evidence>
<gene>
    <name evidence="13" type="ORF">HELGO_WM9589</name>
</gene>
<dbReference type="GO" id="GO:0016020">
    <property type="term" value="C:membrane"/>
    <property type="evidence" value="ECO:0007669"/>
    <property type="project" value="UniProtKB-SubCell"/>
</dbReference>
<dbReference type="Gene3D" id="3.40.190.10">
    <property type="entry name" value="Periplasmic binding protein-like II"/>
    <property type="match status" value="3"/>
</dbReference>
<organism evidence="13">
    <name type="scientific">uncultured Thiotrichaceae bacterium</name>
    <dbReference type="NCBI Taxonomy" id="298394"/>
    <lineage>
        <taxon>Bacteria</taxon>
        <taxon>Pseudomonadati</taxon>
        <taxon>Pseudomonadota</taxon>
        <taxon>Gammaproteobacteria</taxon>
        <taxon>Thiotrichales</taxon>
        <taxon>Thiotrichaceae</taxon>
        <taxon>environmental samples</taxon>
    </lineage>
</organism>
<comment type="subcellular location">
    <subcellularLocation>
        <location evidence="1">Membrane</location>
        <topology evidence="1">Multi-pass membrane protein</topology>
    </subcellularLocation>
</comment>
<proteinExistence type="predicted"/>
<dbReference type="InterPro" id="IPR015683">
    <property type="entry name" value="Ionotropic_Glu_rcpt"/>
</dbReference>
<keyword evidence="9" id="KW-0407">Ion channel</keyword>
<keyword evidence="7" id="KW-0675">Receptor</keyword>
<dbReference type="Pfam" id="PF00060">
    <property type="entry name" value="Lig_chan"/>
    <property type="match status" value="1"/>
</dbReference>
<dbReference type="AlphaFoldDB" id="A0A6S6UJ00"/>
<evidence type="ECO:0000256" key="10">
    <source>
        <dbReference type="SAM" id="Phobius"/>
    </source>
</evidence>
<evidence type="ECO:0000256" key="1">
    <source>
        <dbReference type="ARBA" id="ARBA00004141"/>
    </source>
</evidence>
<keyword evidence="6 10" id="KW-0472">Membrane</keyword>
<accession>A0A6S6UJ00</accession>
<dbReference type="SMART" id="SM00062">
    <property type="entry name" value="PBPb"/>
    <property type="match status" value="1"/>
</dbReference>
<name>A0A6S6UJ00_9GAMM</name>
<keyword evidence="4 10" id="KW-1133">Transmembrane helix</keyword>
<evidence type="ECO:0000256" key="7">
    <source>
        <dbReference type="ARBA" id="ARBA00023170"/>
    </source>
</evidence>
<evidence type="ECO:0000256" key="5">
    <source>
        <dbReference type="ARBA" id="ARBA00023065"/>
    </source>
</evidence>
<evidence type="ECO:0000256" key="3">
    <source>
        <dbReference type="ARBA" id="ARBA00022692"/>
    </source>
</evidence>
<dbReference type="SUPFAM" id="SSF53850">
    <property type="entry name" value="Periplasmic binding protein-like II"/>
    <property type="match status" value="1"/>
</dbReference>
<dbReference type="InterPro" id="IPR001320">
    <property type="entry name" value="Iontro_rcpt_C"/>
</dbReference>
<dbReference type="Gene3D" id="1.10.287.70">
    <property type="match status" value="1"/>
</dbReference>
<feature type="domain" description="Ionotropic glutamate receptor C-terminal" evidence="12">
    <location>
        <begin position="38"/>
        <end position="367"/>
    </location>
</feature>
<evidence type="ECO:0000313" key="13">
    <source>
        <dbReference type="EMBL" id="CAA6828732.1"/>
    </source>
</evidence>
<feature type="domain" description="Solute-binding protein family 3/N-terminal" evidence="11">
    <location>
        <begin position="38"/>
        <end position="368"/>
    </location>
</feature>
<evidence type="ECO:0008006" key="14">
    <source>
        <dbReference type="Google" id="ProtNLM"/>
    </source>
</evidence>
<dbReference type="SUPFAM" id="SSF81324">
    <property type="entry name" value="Voltage-gated potassium channels"/>
    <property type="match status" value="1"/>
</dbReference>
<keyword evidence="3 10" id="KW-0812">Transmembrane</keyword>
<sequence length="368" mass="42060">MFVGIFNSPIRQGKTYIVQCFVFFLFLFSPFAQTIAEEFSVGTIERPPFSFHNDNKELTGFSVELWELVADRVEMSYQWDEKESFKALIDDVAASKNTLAIANISMTSEREQYVDYSHSVYASGMAIAVKQGGKPNWLGLIWESGILWFIGGALLVLLVIAHVVWFFERDIEDARHDYFRDDYVGGVWDAFWWAFIIMTMGGFENQVPHKVINRLLAIFWIFASLFFISTLTAKITTTLTIAELKTGIESYKDLAGKRIGVTEGSTHERFLNVKNMSPIAYPNMTELYADLKEGKLDAVVADFPILSYYAKHQGADWMIMAGEIFNPDNYAIIFPENSPHVEDVNKALLQIREEGKYDELYQKYFGAD</sequence>
<evidence type="ECO:0000259" key="11">
    <source>
        <dbReference type="SMART" id="SM00062"/>
    </source>
</evidence>
<protein>
    <recommendedName>
        <fullName evidence="14">Glutamine ABC transporter, periplasmic glutamine-binding protein (TC 3.A.1.3.2)</fullName>
    </recommendedName>
</protein>
<keyword evidence="8" id="KW-0325">Glycoprotein</keyword>
<feature type="transmembrane region" description="Helical" evidence="10">
    <location>
        <begin position="16"/>
        <end position="36"/>
    </location>
</feature>
<keyword evidence="2" id="KW-0813">Transport</keyword>
<evidence type="ECO:0000259" key="12">
    <source>
        <dbReference type="SMART" id="SM00079"/>
    </source>
</evidence>
<dbReference type="PANTHER" id="PTHR18966">
    <property type="entry name" value="IONOTROPIC GLUTAMATE RECEPTOR"/>
    <property type="match status" value="1"/>
</dbReference>
<dbReference type="SMART" id="SM00079">
    <property type="entry name" value="PBPe"/>
    <property type="match status" value="1"/>
</dbReference>
<evidence type="ECO:0000256" key="6">
    <source>
        <dbReference type="ARBA" id="ARBA00023136"/>
    </source>
</evidence>
<dbReference type="Pfam" id="PF00497">
    <property type="entry name" value="SBP_bac_3"/>
    <property type="match status" value="1"/>
</dbReference>